<dbReference type="PROSITE" id="PS00518">
    <property type="entry name" value="ZF_RING_1"/>
    <property type="match status" value="1"/>
</dbReference>
<dbReference type="InterPro" id="IPR017907">
    <property type="entry name" value="Znf_RING_CS"/>
</dbReference>
<dbReference type="InterPro" id="IPR027370">
    <property type="entry name" value="Znf-RING_euk"/>
</dbReference>
<reference evidence="7" key="1">
    <citation type="journal article" date="2020" name="Fungal Divers.">
        <title>Resolving the Mortierellaceae phylogeny through synthesis of multi-gene phylogenetics and phylogenomics.</title>
        <authorList>
            <person name="Vandepol N."/>
            <person name="Liber J."/>
            <person name="Desiro A."/>
            <person name="Na H."/>
            <person name="Kennedy M."/>
            <person name="Barry K."/>
            <person name="Grigoriev I.V."/>
            <person name="Miller A.N."/>
            <person name="O'Donnell K."/>
            <person name="Stajich J.E."/>
            <person name="Bonito G."/>
        </authorList>
    </citation>
    <scope>NUCLEOTIDE SEQUENCE</scope>
    <source>
        <strain evidence="7">NVP1</strain>
    </source>
</reference>
<keyword evidence="8" id="KW-1185">Reference proteome</keyword>
<feature type="region of interest" description="Disordered" evidence="5">
    <location>
        <begin position="531"/>
        <end position="584"/>
    </location>
</feature>
<proteinExistence type="predicted"/>
<dbReference type="InterPro" id="IPR013083">
    <property type="entry name" value="Znf_RING/FYVE/PHD"/>
</dbReference>
<dbReference type="Pfam" id="PF13923">
    <property type="entry name" value="zf-C3HC4_2"/>
    <property type="match status" value="1"/>
</dbReference>
<dbReference type="PROSITE" id="PS50089">
    <property type="entry name" value="ZF_RING_2"/>
    <property type="match status" value="2"/>
</dbReference>
<feature type="domain" description="RING-type" evidence="6">
    <location>
        <begin position="7"/>
        <end position="46"/>
    </location>
</feature>
<dbReference type="CDD" id="cd16514">
    <property type="entry name" value="RING-HC_LONFs_rpt2"/>
    <property type="match status" value="1"/>
</dbReference>
<dbReference type="InterPro" id="IPR046336">
    <property type="entry name" value="Lon_prtase_N_sf"/>
</dbReference>
<dbReference type="SMART" id="SM00464">
    <property type="entry name" value="LON"/>
    <property type="match status" value="1"/>
</dbReference>
<evidence type="ECO:0000313" key="8">
    <source>
        <dbReference type="Proteomes" id="UP000696485"/>
    </source>
</evidence>
<evidence type="ECO:0000313" key="7">
    <source>
        <dbReference type="EMBL" id="KAF9322973.1"/>
    </source>
</evidence>
<evidence type="ECO:0000256" key="4">
    <source>
        <dbReference type="PROSITE-ProRule" id="PRU00175"/>
    </source>
</evidence>
<accession>A0A9P5SC11</accession>
<dbReference type="InterPro" id="IPR001841">
    <property type="entry name" value="Znf_RING"/>
</dbReference>
<dbReference type="InterPro" id="IPR003111">
    <property type="entry name" value="Lon_prtase_N"/>
</dbReference>
<gene>
    <name evidence="7" type="ORF">BG006_001909</name>
</gene>
<comment type="caution">
    <text evidence="7">The sequence shown here is derived from an EMBL/GenBank/DDBJ whole genome shotgun (WGS) entry which is preliminary data.</text>
</comment>
<evidence type="ECO:0000259" key="6">
    <source>
        <dbReference type="PROSITE" id="PS50089"/>
    </source>
</evidence>
<feature type="domain" description="RING-type" evidence="6">
    <location>
        <begin position="192"/>
        <end position="230"/>
    </location>
</feature>
<dbReference type="PANTHER" id="PTHR23327">
    <property type="entry name" value="RING FINGER PROTEIN 127"/>
    <property type="match status" value="1"/>
</dbReference>
<evidence type="ECO:0000256" key="3">
    <source>
        <dbReference type="ARBA" id="ARBA00022833"/>
    </source>
</evidence>
<evidence type="ECO:0000256" key="1">
    <source>
        <dbReference type="ARBA" id="ARBA00022723"/>
    </source>
</evidence>
<evidence type="ECO:0000256" key="5">
    <source>
        <dbReference type="SAM" id="MobiDB-lite"/>
    </source>
</evidence>
<dbReference type="SUPFAM" id="SSF57850">
    <property type="entry name" value="RING/U-box"/>
    <property type="match status" value="2"/>
</dbReference>
<evidence type="ECO:0000256" key="2">
    <source>
        <dbReference type="ARBA" id="ARBA00022771"/>
    </source>
</evidence>
<dbReference type="Pfam" id="PF02190">
    <property type="entry name" value="LON_substr_bdg"/>
    <property type="match status" value="1"/>
</dbReference>
<feature type="compositionally biased region" description="Pro residues" evidence="5">
    <location>
        <begin position="142"/>
        <end position="152"/>
    </location>
</feature>
<sequence>MSRPLQCPICTGLLLNPVTLPCGFTLCQHCLPPLQPIPYQLQVICPFPPCNRGGLHTKEDIRHIDVSLQNLTSLVRTASSLSSNKNILNEEAANARQHFQPNTLYYGQPAPGWDATLDGLFDPYEPVRASSTITVSNSSLVSPPPPPTPLPPSSLTSSSPYLSPSAQYKVIQPNLPMILASVQHKVQQEIECQVCFLVFCRPITTICGHTFCKACLIRSLDHKDTCPLCRTPLPLFMHYHNQAPNKILSRFIQYLISSKTDIPTMSSPHSSASSGDINATTTTTTATATALASSSNNNYTNNNNNNNKSNINPWNISIDESENEIEPSLAMTPLFVNSLIFPRMPCYLLVFEPRYRRLLRNVLKTESKLFGMVLPPRQRKHHHHQHQDGGAWEPSMEYGTLLKIVSFEPLQDGRALVETVGVSRFQILTYAMLEGYYTATAVELINDIPEEQEVGLEKAVLSAVAHERTMRQEAEKPGSAAESNEEQDEVDFILGSRLPSSPLPGSYEDIDVSTLNSNSSRFRASTLDLGSDLTTTTTGTGTSTDTATDPLLSSFSSPPGPEGSDRPGTGHWSSRRLLHSTADL</sequence>
<dbReference type="Gene3D" id="3.30.40.10">
    <property type="entry name" value="Zinc/RING finger domain, C3HC4 (zinc finger)"/>
    <property type="match status" value="2"/>
</dbReference>
<dbReference type="Gene3D" id="2.30.130.40">
    <property type="entry name" value="LON domain-like"/>
    <property type="match status" value="1"/>
</dbReference>
<keyword evidence="2 4" id="KW-0863">Zinc-finger</keyword>
<dbReference type="InterPro" id="IPR015947">
    <property type="entry name" value="PUA-like_sf"/>
</dbReference>
<dbReference type="Pfam" id="PF13445">
    <property type="entry name" value="zf-RING_UBOX"/>
    <property type="match status" value="1"/>
</dbReference>
<dbReference type="Proteomes" id="UP000696485">
    <property type="component" value="Unassembled WGS sequence"/>
</dbReference>
<feature type="non-terminal residue" evidence="7">
    <location>
        <position position="584"/>
    </location>
</feature>
<feature type="compositionally biased region" description="Low complexity" evidence="5">
    <location>
        <begin position="531"/>
        <end position="557"/>
    </location>
</feature>
<feature type="region of interest" description="Disordered" evidence="5">
    <location>
        <begin position="468"/>
        <end position="488"/>
    </location>
</feature>
<protein>
    <recommendedName>
        <fullName evidence="6">RING-type domain-containing protein</fullName>
    </recommendedName>
</protein>
<feature type="region of interest" description="Disordered" evidence="5">
    <location>
        <begin position="135"/>
        <end position="158"/>
    </location>
</feature>
<dbReference type="GO" id="GO:0008270">
    <property type="term" value="F:zinc ion binding"/>
    <property type="evidence" value="ECO:0007669"/>
    <property type="project" value="UniProtKB-KW"/>
</dbReference>
<organism evidence="7 8">
    <name type="scientific">Podila minutissima</name>
    <dbReference type="NCBI Taxonomy" id="64525"/>
    <lineage>
        <taxon>Eukaryota</taxon>
        <taxon>Fungi</taxon>
        <taxon>Fungi incertae sedis</taxon>
        <taxon>Mucoromycota</taxon>
        <taxon>Mortierellomycotina</taxon>
        <taxon>Mortierellomycetes</taxon>
        <taxon>Mortierellales</taxon>
        <taxon>Mortierellaceae</taxon>
        <taxon>Podila</taxon>
    </lineage>
</organism>
<name>A0A9P5SC11_9FUNG</name>
<dbReference type="SMART" id="SM00184">
    <property type="entry name" value="RING"/>
    <property type="match status" value="2"/>
</dbReference>
<dbReference type="AlphaFoldDB" id="A0A9P5SC11"/>
<dbReference type="PANTHER" id="PTHR23327:SF42">
    <property type="entry name" value="LON PEPTIDASE N-TERMINAL DOMAIN AND RING FINGER PROTEIN C14F5.10C"/>
    <property type="match status" value="1"/>
</dbReference>
<dbReference type="SUPFAM" id="SSF88697">
    <property type="entry name" value="PUA domain-like"/>
    <property type="match status" value="1"/>
</dbReference>
<keyword evidence="3" id="KW-0862">Zinc</keyword>
<keyword evidence="1" id="KW-0479">Metal-binding</keyword>
<dbReference type="EMBL" id="JAAAUY010001402">
    <property type="protein sequence ID" value="KAF9322973.1"/>
    <property type="molecule type" value="Genomic_DNA"/>
</dbReference>